<evidence type="ECO:0000313" key="3">
    <source>
        <dbReference type="Proteomes" id="UP000178721"/>
    </source>
</evidence>
<reference evidence="2 3" key="1">
    <citation type="journal article" date="2016" name="Nat. Commun.">
        <title>Thousands of microbial genomes shed light on interconnected biogeochemical processes in an aquifer system.</title>
        <authorList>
            <person name="Anantharaman K."/>
            <person name="Brown C.T."/>
            <person name="Hug L.A."/>
            <person name="Sharon I."/>
            <person name="Castelle C.J."/>
            <person name="Probst A.J."/>
            <person name="Thomas B.C."/>
            <person name="Singh A."/>
            <person name="Wilkins M.J."/>
            <person name="Karaoz U."/>
            <person name="Brodie E.L."/>
            <person name="Williams K.H."/>
            <person name="Hubbard S.S."/>
            <person name="Banfield J.F."/>
        </authorList>
    </citation>
    <scope>NUCLEOTIDE SEQUENCE [LARGE SCALE GENOMIC DNA]</scope>
</reference>
<evidence type="ECO:0000256" key="1">
    <source>
        <dbReference type="SAM" id="Phobius"/>
    </source>
</evidence>
<dbReference type="AlphaFoldDB" id="A0A1G2E2C6"/>
<comment type="caution">
    <text evidence="2">The sequence shown here is derived from an EMBL/GenBank/DDBJ whole genome shotgun (WGS) entry which is preliminary data.</text>
</comment>
<protein>
    <submittedName>
        <fullName evidence="2">Uncharacterized protein</fullName>
    </submittedName>
</protein>
<feature type="transmembrane region" description="Helical" evidence="1">
    <location>
        <begin position="6"/>
        <end position="24"/>
    </location>
</feature>
<evidence type="ECO:0000313" key="2">
    <source>
        <dbReference type="EMBL" id="OGZ19895.1"/>
    </source>
</evidence>
<dbReference type="EMBL" id="MHMA01000031">
    <property type="protein sequence ID" value="OGZ19895.1"/>
    <property type="molecule type" value="Genomic_DNA"/>
</dbReference>
<proteinExistence type="predicted"/>
<name>A0A1G2E2C6_9BACT</name>
<feature type="transmembrane region" description="Helical" evidence="1">
    <location>
        <begin position="33"/>
        <end position="52"/>
    </location>
</feature>
<sequence>MSWEQILGFFTMWPNPAITVGLWAKAGVPIWQTIAYVVILTSISLSLTYFGVEWLKNWVVNRGIIERPMIEKLHNQWRRINRIPQSDGRRYDWIKKTRKWLIPQKDWQILAWGFVPFIPILPTIVIIITNLRRIKYGFLVLILGNIFRNVIFCYAIYEGRDFFLQLF</sequence>
<feature type="transmembrane region" description="Helical" evidence="1">
    <location>
        <begin position="109"/>
        <end position="129"/>
    </location>
</feature>
<organism evidence="2 3">
    <name type="scientific">Candidatus Nealsonbacteria bacterium RIFCSPHIGHO2_01_FULL_43_31</name>
    <dbReference type="NCBI Taxonomy" id="1801665"/>
    <lineage>
        <taxon>Bacteria</taxon>
        <taxon>Candidatus Nealsoniibacteriota</taxon>
    </lineage>
</organism>
<keyword evidence="1" id="KW-0812">Transmembrane</keyword>
<keyword evidence="1" id="KW-1133">Transmembrane helix</keyword>
<keyword evidence="1" id="KW-0472">Membrane</keyword>
<feature type="transmembrane region" description="Helical" evidence="1">
    <location>
        <begin position="136"/>
        <end position="157"/>
    </location>
</feature>
<gene>
    <name evidence="2" type="ORF">A2654_00760</name>
</gene>
<accession>A0A1G2E2C6</accession>
<dbReference type="Proteomes" id="UP000178721">
    <property type="component" value="Unassembled WGS sequence"/>
</dbReference>